<evidence type="ECO:0000256" key="4">
    <source>
        <dbReference type="RuleBase" id="RU003733"/>
    </source>
</evidence>
<organism evidence="7 8">
    <name type="scientific">Alicyclobacillus macrosporangiidus</name>
    <dbReference type="NCBI Taxonomy" id="392015"/>
    <lineage>
        <taxon>Bacteria</taxon>
        <taxon>Bacillati</taxon>
        <taxon>Bacillota</taxon>
        <taxon>Bacilli</taxon>
        <taxon>Bacillales</taxon>
        <taxon>Alicyclobacillaceae</taxon>
        <taxon>Alicyclobacillus</taxon>
    </lineage>
</organism>
<evidence type="ECO:0000259" key="6">
    <source>
        <dbReference type="Pfam" id="PF02782"/>
    </source>
</evidence>
<evidence type="ECO:0000313" key="8">
    <source>
        <dbReference type="Proteomes" id="UP000183508"/>
    </source>
</evidence>
<protein>
    <submittedName>
        <fullName evidence="7">Gluconokinase</fullName>
    </submittedName>
</protein>
<proteinExistence type="inferred from homology"/>
<reference evidence="8" key="1">
    <citation type="submission" date="2016-10" db="EMBL/GenBank/DDBJ databases">
        <authorList>
            <person name="Varghese N."/>
        </authorList>
    </citation>
    <scope>NUCLEOTIDE SEQUENCE [LARGE SCALE GENOMIC DNA]</scope>
    <source>
        <strain evidence="8">DSM 17980</strain>
    </source>
</reference>
<dbReference type="InterPro" id="IPR043129">
    <property type="entry name" value="ATPase_NBD"/>
</dbReference>
<dbReference type="AlphaFoldDB" id="A0A1I7GSY1"/>
<gene>
    <name evidence="7" type="ORF">SAMN05421543_10342</name>
</gene>
<dbReference type="SUPFAM" id="SSF53067">
    <property type="entry name" value="Actin-like ATPase domain"/>
    <property type="match status" value="2"/>
</dbReference>
<dbReference type="OrthoDB" id="9805576at2"/>
<feature type="domain" description="Carbohydrate kinase FGGY C-terminal" evidence="6">
    <location>
        <begin position="257"/>
        <end position="456"/>
    </location>
</feature>
<dbReference type="InterPro" id="IPR018484">
    <property type="entry name" value="FGGY_N"/>
</dbReference>
<dbReference type="Proteomes" id="UP000183508">
    <property type="component" value="Unassembled WGS sequence"/>
</dbReference>
<dbReference type="Gene3D" id="3.30.420.40">
    <property type="match status" value="2"/>
</dbReference>
<evidence type="ECO:0000259" key="5">
    <source>
        <dbReference type="Pfam" id="PF00370"/>
    </source>
</evidence>
<feature type="domain" description="Carbohydrate kinase FGGY N-terminal" evidence="5">
    <location>
        <begin position="7"/>
        <end position="248"/>
    </location>
</feature>
<dbReference type="eggNOG" id="COG1070">
    <property type="taxonomic scope" value="Bacteria"/>
</dbReference>
<dbReference type="GO" id="GO:0016301">
    <property type="term" value="F:kinase activity"/>
    <property type="evidence" value="ECO:0007669"/>
    <property type="project" value="UniProtKB-KW"/>
</dbReference>
<dbReference type="EMBL" id="FPBV01000003">
    <property type="protein sequence ID" value="SFU51540.1"/>
    <property type="molecule type" value="Genomic_DNA"/>
</dbReference>
<dbReference type="GO" id="GO:0016773">
    <property type="term" value="F:phosphotransferase activity, alcohol group as acceptor"/>
    <property type="evidence" value="ECO:0007669"/>
    <property type="project" value="InterPro"/>
</dbReference>
<dbReference type="STRING" id="392015.SAMN05421543_10342"/>
<evidence type="ECO:0000256" key="3">
    <source>
        <dbReference type="ARBA" id="ARBA00022777"/>
    </source>
</evidence>
<dbReference type="InterPro" id="IPR050406">
    <property type="entry name" value="FGGY_Carb_Kinase"/>
</dbReference>
<evidence type="ECO:0000313" key="7">
    <source>
        <dbReference type="EMBL" id="SFU51540.1"/>
    </source>
</evidence>
<dbReference type="Pfam" id="PF02782">
    <property type="entry name" value="FGGY_C"/>
    <property type="match status" value="1"/>
</dbReference>
<dbReference type="InterPro" id="IPR018485">
    <property type="entry name" value="FGGY_C"/>
</dbReference>
<accession>A0A1I7GSY1</accession>
<dbReference type="PIRSF" id="PIRSF000538">
    <property type="entry name" value="GlpK"/>
    <property type="match status" value="1"/>
</dbReference>
<comment type="similarity">
    <text evidence="1 4">Belongs to the FGGY kinase family.</text>
</comment>
<keyword evidence="3 4" id="KW-0418">Kinase</keyword>
<dbReference type="Pfam" id="PF00370">
    <property type="entry name" value="FGGY_N"/>
    <property type="match status" value="1"/>
</dbReference>
<dbReference type="PROSITE" id="PS00445">
    <property type="entry name" value="FGGY_KINASES_2"/>
    <property type="match status" value="1"/>
</dbReference>
<evidence type="ECO:0000256" key="2">
    <source>
        <dbReference type="ARBA" id="ARBA00022679"/>
    </source>
</evidence>
<dbReference type="CDD" id="cd07770">
    <property type="entry name" value="ASKHA_NBD_FGGY_GntK"/>
    <property type="match status" value="1"/>
</dbReference>
<keyword evidence="8" id="KW-1185">Reference proteome</keyword>
<dbReference type="PANTHER" id="PTHR43095">
    <property type="entry name" value="SUGAR KINASE"/>
    <property type="match status" value="1"/>
</dbReference>
<dbReference type="PANTHER" id="PTHR43095:SF2">
    <property type="entry name" value="GLUCONOKINASE"/>
    <property type="match status" value="1"/>
</dbReference>
<dbReference type="InterPro" id="IPR018483">
    <property type="entry name" value="Carb_kinase_FGGY_CS"/>
</dbReference>
<dbReference type="InterPro" id="IPR000577">
    <property type="entry name" value="Carb_kinase_FGGY"/>
</dbReference>
<evidence type="ECO:0000256" key="1">
    <source>
        <dbReference type="ARBA" id="ARBA00009156"/>
    </source>
</evidence>
<name>A0A1I7GSY1_9BACL</name>
<keyword evidence="2 4" id="KW-0808">Transferase</keyword>
<sequence length="512" mass="54454">MEDGALVMGVDIGTTNTKAIVYDPAGRPLAKASAGYPLYTEAPASAEQDAEEIRRAVERAVAEAAAASGRARDIRWLALSAAMHSVLPVDGKGRPLARALTWADSRGQRQAEAIRQNGGHGLYRRTGTPIHPMSPLVKLCWLREARPEVFGRAARFISLKEYVLHRWFGEYVVDHSIASATGLFDLERRTWDAEALAAAGVRPDQLSALVPTTCVLTGMHPDCARAMGLSPDVAVAVGASDGVLANLGVAAIHPGVAAATLGTSGAARLVVDRPLTDPAGRTFCYALTENRWVIGGSTNSAGIVLRWVRDHIGLPPASSEGTAGSGDAAGYDALAECAASVPPGCDGLLFLPFLAGERAPYWNAEARGVYFGLSLQHTRAHLVRAAFEGVLMQLNNVVVTLAELAGPLREVRVGGGVTKSAWWRQTMADVFGIPVAVPADYESSCWGAAALGLFAAGVWDALERVDDTAAIRERIHPDPERTRVYQAEMTRFGRLYETLKGEFTALAGLEGR</sequence>
<dbReference type="RefSeq" id="WP_074949833.1">
    <property type="nucleotide sequence ID" value="NZ_FPBV01000003.1"/>
</dbReference>
<dbReference type="GO" id="GO:0005975">
    <property type="term" value="P:carbohydrate metabolic process"/>
    <property type="evidence" value="ECO:0007669"/>
    <property type="project" value="InterPro"/>
</dbReference>